<keyword evidence="3" id="KW-1185">Reference proteome</keyword>
<dbReference type="EMBL" id="CP155573">
    <property type="protein sequence ID" value="XFO64385.1"/>
    <property type="molecule type" value="Genomic_DNA"/>
</dbReference>
<dbReference type="Gene3D" id="3.30.70.1290">
    <property type="entry name" value="Transposase IS200-like"/>
    <property type="match status" value="1"/>
</dbReference>
<dbReference type="PANTHER" id="PTHR34322:SF2">
    <property type="entry name" value="TRANSPOSASE IS200-LIKE DOMAIN-CONTAINING PROTEIN"/>
    <property type="match status" value="1"/>
</dbReference>
<dbReference type="Proteomes" id="UP000216752">
    <property type="component" value="Chromosome"/>
</dbReference>
<protein>
    <recommendedName>
        <fullName evidence="1">Transposase IS200-like domain-containing protein</fullName>
    </recommendedName>
</protein>
<dbReference type="InterPro" id="IPR036515">
    <property type="entry name" value="Transposase_17_sf"/>
</dbReference>
<evidence type="ECO:0000313" key="3">
    <source>
        <dbReference type="Proteomes" id="UP000216752"/>
    </source>
</evidence>
<gene>
    <name evidence="2" type="ORF">SPSIL_004870</name>
</gene>
<dbReference type="Pfam" id="PF01797">
    <property type="entry name" value="Y1_Tnp"/>
    <property type="match status" value="1"/>
</dbReference>
<organism evidence="2 3">
    <name type="scientific">Sporomusa silvacetica DSM 10669</name>
    <dbReference type="NCBI Taxonomy" id="1123289"/>
    <lineage>
        <taxon>Bacteria</taxon>
        <taxon>Bacillati</taxon>
        <taxon>Bacillota</taxon>
        <taxon>Negativicutes</taxon>
        <taxon>Selenomonadales</taxon>
        <taxon>Sporomusaceae</taxon>
        <taxon>Sporomusa</taxon>
    </lineage>
</organism>
<proteinExistence type="predicted"/>
<name>A0ABZ3IFB8_9FIRM</name>
<dbReference type="PANTHER" id="PTHR34322">
    <property type="entry name" value="TRANSPOSASE, Y1_TNP DOMAIN-CONTAINING"/>
    <property type="match status" value="1"/>
</dbReference>
<accession>A0ABZ3IFB8</accession>
<evidence type="ECO:0000259" key="1">
    <source>
        <dbReference type="SMART" id="SM01321"/>
    </source>
</evidence>
<dbReference type="RefSeq" id="WP_094607256.1">
    <property type="nucleotide sequence ID" value="NZ_CP155573.1"/>
</dbReference>
<dbReference type="SMART" id="SM01321">
    <property type="entry name" value="Y1_Tnp"/>
    <property type="match status" value="1"/>
</dbReference>
<dbReference type="InterPro" id="IPR002686">
    <property type="entry name" value="Transposase_17"/>
</dbReference>
<sequence>MPRTARKKSNSGIYHIMLRGINRQIIFEDDEDRVKFIDTLKHYKQICGFNVFAYCLMDNHVHLIIKVNNESLGETWGRFWCFLTIYDMIRENALK</sequence>
<feature type="domain" description="Transposase IS200-like" evidence="1">
    <location>
        <begin position="9"/>
        <end position="92"/>
    </location>
</feature>
<dbReference type="SUPFAM" id="SSF143422">
    <property type="entry name" value="Transposase IS200-like"/>
    <property type="match status" value="1"/>
</dbReference>
<evidence type="ECO:0000313" key="2">
    <source>
        <dbReference type="EMBL" id="XFO64385.1"/>
    </source>
</evidence>
<reference evidence="2" key="1">
    <citation type="submission" date="2024-05" db="EMBL/GenBank/DDBJ databases">
        <title>Isolation and characterization of Sporomusa carbonis sp. nov., a carboxydotrophic hydrogenogen in the genus of Sporomusa isolated from a charcoal burning pile.</title>
        <authorList>
            <person name="Boeer T."/>
            <person name="Rosenbaum F."/>
            <person name="Eysell L."/>
            <person name="Mueller V."/>
            <person name="Daniel R."/>
            <person name="Poehlein A."/>
        </authorList>
    </citation>
    <scope>NUCLEOTIDE SEQUENCE [LARGE SCALE GENOMIC DNA]</scope>
    <source>
        <strain evidence="2">DSM 10669</strain>
    </source>
</reference>